<feature type="compositionally biased region" description="Low complexity" evidence="1">
    <location>
        <begin position="314"/>
        <end position="325"/>
    </location>
</feature>
<evidence type="ECO:0000256" key="1">
    <source>
        <dbReference type="SAM" id="MobiDB-lite"/>
    </source>
</evidence>
<dbReference type="InterPro" id="IPR029058">
    <property type="entry name" value="AB_hydrolase_fold"/>
</dbReference>
<dbReference type="EMBL" id="MU864362">
    <property type="protein sequence ID" value="KAK4190972.1"/>
    <property type="molecule type" value="Genomic_DNA"/>
</dbReference>
<reference evidence="2" key="2">
    <citation type="submission" date="2023-05" db="EMBL/GenBank/DDBJ databases">
        <authorList>
            <consortium name="Lawrence Berkeley National Laboratory"/>
            <person name="Steindorff A."/>
            <person name="Hensen N."/>
            <person name="Bonometti L."/>
            <person name="Westerberg I."/>
            <person name="Brannstrom I.O."/>
            <person name="Guillou S."/>
            <person name="Cros-Aarteil S."/>
            <person name="Calhoun S."/>
            <person name="Haridas S."/>
            <person name="Kuo A."/>
            <person name="Mondo S."/>
            <person name="Pangilinan J."/>
            <person name="Riley R."/>
            <person name="Labutti K."/>
            <person name="Andreopoulos B."/>
            <person name="Lipzen A."/>
            <person name="Chen C."/>
            <person name="Yanf M."/>
            <person name="Daum C."/>
            <person name="Ng V."/>
            <person name="Clum A."/>
            <person name="Ohm R."/>
            <person name="Martin F."/>
            <person name="Silar P."/>
            <person name="Natvig D."/>
            <person name="Lalanne C."/>
            <person name="Gautier V."/>
            <person name="Ament-Velasquez S.L."/>
            <person name="Kruys A."/>
            <person name="Hutchinson M.I."/>
            <person name="Powell A.J."/>
            <person name="Barry K."/>
            <person name="Miller A.N."/>
            <person name="Grigoriev I.V."/>
            <person name="Debuchy R."/>
            <person name="Gladieux P."/>
            <person name="Thoren M.H."/>
            <person name="Johannesson H."/>
        </authorList>
    </citation>
    <scope>NUCLEOTIDE SEQUENCE</scope>
    <source>
        <strain evidence="2">PSN309</strain>
    </source>
</reference>
<dbReference type="AlphaFoldDB" id="A0AAN7ALY6"/>
<protein>
    <submittedName>
        <fullName evidence="2">Uncharacterized protein</fullName>
    </submittedName>
</protein>
<evidence type="ECO:0000313" key="2">
    <source>
        <dbReference type="EMBL" id="KAK4190972.1"/>
    </source>
</evidence>
<feature type="compositionally biased region" description="Basic residues" evidence="1">
    <location>
        <begin position="213"/>
        <end position="227"/>
    </location>
</feature>
<sequence>MQRWPLRSGRWHPSLRPKTSCRWYSIEHVRVKCRSAGEVTVSLHNIAKHPSRTPLAIMIPPLPSPASQADPDTPVPRWLQDHPAAVINYRWDPVQPADPDHPEDLPPKSPLIWPTPIHDISFAYAWLSSNLGLQPKLGDATRDPPLRAAYVYGSYLGATLAAGLALTESHHPSLLADPILRANTHHAGGMTIRGLIAHNGIYNWTLFLPDHPMHKRSRPNQPHRHGHGLSLTPEEDHNPKFAFLKSNIPSLFPSPESLFDPFASPSLFFQPAPLHVPGDFHNPSEFNNPPADLEAIKAALSSSSSTPPSPSEPPSTISSTPSTPTTSPPPEVSGQQVEEKKEQTAEKILARATALAMSSRPPRKGFLVFPPRIGTLRIPDTLFLYDDIPESDHHLPSDGHTPEDLELQAQQHHAPRKNSFKLQATELATLMRRSVSWIECKKLAQKEGEESIWGVQEARDREAERRVQVSGVSLSSTETGNAGTREGTEGMEQDWGMGKEEEEEMVGLWLRKTMEHHRDGREEGPDTR</sequence>
<feature type="region of interest" description="Disordered" evidence="1">
    <location>
        <begin position="299"/>
        <end position="346"/>
    </location>
</feature>
<dbReference type="Proteomes" id="UP001302126">
    <property type="component" value="Unassembled WGS sequence"/>
</dbReference>
<name>A0AAN7ALY6_9PEZI</name>
<feature type="compositionally biased region" description="Polar residues" evidence="1">
    <location>
        <begin position="470"/>
        <end position="482"/>
    </location>
</feature>
<dbReference type="SUPFAM" id="SSF53474">
    <property type="entry name" value="alpha/beta-Hydrolases"/>
    <property type="match status" value="1"/>
</dbReference>
<evidence type="ECO:0000313" key="3">
    <source>
        <dbReference type="Proteomes" id="UP001302126"/>
    </source>
</evidence>
<feature type="region of interest" description="Disordered" evidence="1">
    <location>
        <begin position="213"/>
        <end position="236"/>
    </location>
</feature>
<dbReference type="Gene3D" id="3.40.50.1820">
    <property type="entry name" value="alpha/beta hydrolase"/>
    <property type="match status" value="1"/>
</dbReference>
<proteinExistence type="predicted"/>
<feature type="region of interest" description="Disordered" evidence="1">
    <location>
        <begin position="464"/>
        <end position="500"/>
    </location>
</feature>
<comment type="caution">
    <text evidence="2">The sequence shown here is derived from an EMBL/GenBank/DDBJ whole genome shotgun (WGS) entry which is preliminary data.</text>
</comment>
<keyword evidence="3" id="KW-1185">Reference proteome</keyword>
<accession>A0AAN7ALY6</accession>
<reference evidence="2" key="1">
    <citation type="journal article" date="2023" name="Mol. Phylogenet. Evol.">
        <title>Genome-scale phylogeny and comparative genomics of the fungal order Sordariales.</title>
        <authorList>
            <person name="Hensen N."/>
            <person name="Bonometti L."/>
            <person name="Westerberg I."/>
            <person name="Brannstrom I.O."/>
            <person name="Guillou S."/>
            <person name="Cros-Aarteil S."/>
            <person name="Calhoun S."/>
            <person name="Haridas S."/>
            <person name="Kuo A."/>
            <person name="Mondo S."/>
            <person name="Pangilinan J."/>
            <person name="Riley R."/>
            <person name="LaButti K."/>
            <person name="Andreopoulos B."/>
            <person name="Lipzen A."/>
            <person name="Chen C."/>
            <person name="Yan M."/>
            <person name="Daum C."/>
            <person name="Ng V."/>
            <person name="Clum A."/>
            <person name="Steindorff A."/>
            <person name="Ohm R.A."/>
            <person name="Martin F."/>
            <person name="Silar P."/>
            <person name="Natvig D.O."/>
            <person name="Lalanne C."/>
            <person name="Gautier V."/>
            <person name="Ament-Velasquez S.L."/>
            <person name="Kruys A."/>
            <person name="Hutchinson M.I."/>
            <person name="Powell A.J."/>
            <person name="Barry K."/>
            <person name="Miller A.N."/>
            <person name="Grigoriev I.V."/>
            <person name="Debuchy R."/>
            <person name="Gladieux P."/>
            <person name="Hiltunen Thoren M."/>
            <person name="Johannesson H."/>
        </authorList>
    </citation>
    <scope>NUCLEOTIDE SEQUENCE</scope>
    <source>
        <strain evidence="2">PSN309</strain>
    </source>
</reference>
<feature type="compositionally biased region" description="Basic and acidic residues" evidence="1">
    <location>
        <begin position="337"/>
        <end position="346"/>
    </location>
</feature>
<organism evidence="2 3">
    <name type="scientific">Podospora australis</name>
    <dbReference type="NCBI Taxonomy" id="1536484"/>
    <lineage>
        <taxon>Eukaryota</taxon>
        <taxon>Fungi</taxon>
        <taxon>Dikarya</taxon>
        <taxon>Ascomycota</taxon>
        <taxon>Pezizomycotina</taxon>
        <taxon>Sordariomycetes</taxon>
        <taxon>Sordariomycetidae</taxon>
        <taxon>Sordariales</taxon>
        <taxon>Podosporaceae</taxon>
        <taxon>Podospora</taxon>
    </lineage>
</organism>
<gene>
    <name evidence="2" type="ORF">QBC35DRAFT_45267</name>
</gene>